<dbReference type="GO" id="GO:0019164">
    <property type="term" value="F:pyruvate synthase activity"/>
    <property type="evidence" value="ECO:0007669"/>
    <property type="project" value="UniProtKB-EC"/>
</dbReference>
<keyword evidence="4" id="KW-1185">Reference proteome</keyword>
<keyword evidence="3" id="KW-0670">Pyruvate</keyword>
<dbReference type="InterPro" id="IPR011894">
    <property type="entry name" value="PorC_KorC"/>
</dbReference>
<feature type="domain" description="Pyruvate/ketoisovalerate oxidoreductase catalytic" evidence="2">
    <location>
        <begin position="10"/>
        <end position="171"/>
    </location>
</feature>
<dbReference type="Gene3D" id="3.40.920.10">
    <property type="entry name" value="Pyruvate-ferredoxin oxidoreductase, PFOR, domain III"/>
    <property type="match status" value="1"/>
</dbReference>
<dbReference type="Pfam" id="PF01558">
    <property type="entry name" value="POR"/>
    <property type="match status" value="1"/>
</dbReference>
<gene>
    <name evidence="3" type="primary">porG</name>
    <name evidence="3" type="ORF">SSCH_330012</name>
</gene>
<dbReference type="GO" id="GO:0043807">
    <property type="term" value="F:3-methyl-2-oxobutanoate dehydrogenase (ferredoxin) activity"/>
    <property type="evidence" value="ECO:0007669"/>
    <property type="project" value="UniProtKB-EC"/>
</dbReference>
<dbReference type="PANTHER" id="PTHR43366:SF1">
    <property type="entry name" value="PYRUVATE SYNTHASE SUBUNIT PORC"/>
    <property type="match status" value="1"/>
</dbReference>
<dbReference type="SUPFAM" id="SSF53323">
    <property type="entry name" value="Pyruvate-ferredoxin oxidoreductase, PFOR, domain III"/>
    <property type="match status" value="1"/>
</dbReference>
<reference evidence="4" key="1">
    <citation type="submission" date="2015-01" db="EMBL/GenBank/DDBJ databases">
        <authorList>
            <person name="Manzoor Shahid"/>
            <person name="Zubair Saima"/>
        </authorList>
    </citation>
    <scope>NUCLEOTIDE SEQUENCE [LARGE SCALE GENOMIC DNA]</scope>
    <source>
        <strain evidence="4">Sp3</strain>
    </source>
</reference>
<dbReference type="RefSeq" id="WP_044665044.1">
    <property type="nucleotide sequence ID" value="NZ_CDRZ01000229.1"/>
</dbReference>
<evidence type="ECO:0000313" key="3">
    <source>
        <dbReference type="EMBL" id="CEO88995.1"/>
    </source>
</evidence>
<dbReference type="InterPro" id="IPR051626">
    <property type="entry name" value="Oxidoreductase_gamma_subunit"/>
</dbReference>
<dbReference type="EMBL" id="CDRZ01000229">
    <property type="protein sequence ID" value="CEO88995.1"/>
    <property type="molecule type" value="Genomic_DNA"/>
</dbReference>
<sequence>MKEVRLHGRGGQGLLRAAHIIVKAAVASDKFATFIPYFGVERRGSPVYGFLRLDDKPIRLKTQVYHPDCVIVLDDTLLDEVDVYEGMKENAFLVINTRRTVEQLGVPKQVSTIGLVNATDIALKHINRSIPNTVILGAFCRTTNWLPLEAITEKVEKEFDSKNSAACDEGYRAATIIKTR</sequence>
<name>A0A0B7MFZ4_9FIRM</name>
<proteinExistence type="predicted"/>
<dbReference type="NCBIfam" id="TIGR02175">
    <property type="entry name" value="PorC_KorC"/>
    <property type="match status" value="1"/>
</dbReference>
<evidence type="ECO:0000256" key="1">
    <source>
        <dbReference type="ARBA" id="ARBA00023002"/>
    </source>
</evidence>
<organism evidence="3 4">
    <name type="scientific">Syntrophaceticus schinkii</name>
    <dbReference type="NCBI Taxonomy" id="499207"/>
    <lineage>
        <taxon>Bacteria</taxon>
        <taxon>Bacillati</taxon>
        <taxon>Bacillota</taxon>
        <taxon>Clostridia</taxon>
        <taxon>Thermoanaerobacterales</taxon>
        <taxon>Thermoanaerobacterales Family III. Incertae Sedis</taxon>
        <taxon>Syntrophaceticus</taxon>
    </lineage>
</organism>
<dbReference type="InterPro" id="IPR019752">
    <property type="entry name" value="Pyrv/ketoisovalerate_OxRed_cat"/>
</dbReference>
<evidence type="ECO:0000313" key="4">
    <source>
        <dbReference type="Proteomes" id="UP000046155"/>
    </source>
</evidence>
<dbReference type="EC" id="1.2.7.1" evidence="3"/>
<keyword evidence="1 3" id="KW-0560">Oxidoreductase</keyword>
<dbReference type="OrthoDB" id="9794954at2"/>
<dbReference type="InterPro" id="IPR002869">
    <property type="entry name" value="Pyrv_flavodox_OxRed_cen"/>
</dbReference>
<accession>A0A0B7MFZ4</accession>
<protein>
    <submittedName>
        <fullName evidence="3">Pyruvate/ketoisovalerate oxidoreductases common subunit gamma</fullName>
        <ecNumber evidence="3">1.2.7.1</ecNumber>
        <ecNumber evidence="3">1.2.7.7</ecNumber>
    </submittedName>
</protein>
<dbReference type="Proteomes" id="UP000046155">
    <property type="component" value="Unassembled WGS sequence"/>
</dbReference>
<dbReference type="PANTHER" id="PTHR43366">
    <property type="entry name" value="PYRUVATE SYNTHASE SUBUNIT PORC"/>
    <property type="match status" value="1"/>
</dbReference>
<dbReference type="EC" id="1.2.7.7" evidence="3"/>
<evidence type="ECO:0000259" key="2">
    <source>
        <dbReference type="Pfam" id="PF01558"/>
    </source>
</evidence>
<dbReference type="AlphaFoldDB" id="A0A0B7MFZ4"/>